<keyword evidence="2" id="KW-0645">Protease</keyword>
<dbReference type="InterPro" id="IPR000064">
    <property type="entry name" value="NLP_P60_dom"/>
</dbReference>
<dbReference type="InterPro" id="IPR038765">
    <property type="entry name" value="Papain-like_cys_pep_sf"/>
</dbReference>
<keyword evidence="5" id="KW-0812">Transmembrane</keyword>
<dbReference type="InterPro" id="IPR051202">
    <property type="entry name" value="Peptidase_C40"/>
</dbReference>
<evidence type="ECO:0000256" key="3">
    <source>
        <dbReference type="ARBA" id="ARBA00022801"/>
    </source>
</evidence>
<name>A0A8J8GC82_9BACI</name>
<dbReference type="PANTHER" id="PTHR47053">
    <property type="entry name" value="MUREIN DD-ENDOPEPTIDASE MEPH-RELATED"/>
    <property type="match status" value="1"/>
</dbReference>
<evidence type="ECO:0000256" key="5">
    <source>
        <dbReference type="SAM" id="Phobius"/>
    </source>
</evidence>
<evidence type="ECO:0000256" key="4">
    <source>
        <dbReference type="ARBA" id="ARBA00022807"/>
    </source>
</evidence>
<dbReference type="EMBL" id="JABTTE010000003">
    <property type="protein sequence ID" value="NSL51017.1"/>
    <property type="molecule type" value="Genomic_DNA"/>
</dbReference>
<dbReference type="Pfam" id="PF00877">
    <property type="entry name" value="NLPC_P60"/>
    <property type="match status" value="1"/>
</dbReference>
<feature type="domain" description="NlpC/P60" evidence="6">
    <location>
        <begin position="48"/>
        <end position="167"/>
    </location>
</feature>
<keyword evidence="3" id="KW-0378">Hydrolase</keyword>
<dbReference type="GO" id="GO:0006508">
    <property type="term" value="P:proteolysis"/>
    <property type="evidence" value="ECO:0007669"/>
    <property type="project" value="UniProtKB-KW"/>
</dbReference>
<dbReference type="SUPFAM" id="SSF54001">
    <property type="entry name" value="Cysteine proteinases"/>
    <property type="match status" value="1"/>
</dbReference>
<keyword evidence="5" id="KW-0472">Membrane</keyword>
<dbReference type="PANTHER" id="PTHR47053:SF1">
    <property type="entry name" value="MUREIN DD-ENDOPEPTIDASE MEPH-RELATED"/>
    <property type="match status" value="1"/>
</dbReference>
<dbReference type="Proteomes" id="UP000625804">
    <property type="component" value="Unassembled WGS sequence"/>
</dbReference>
<dbReference type="Gene3D" id="3.90.1720.10">
    <property type="entry name" value="endopeptidase domain like (from Nostoc punctiforme)"/>
    <property type="match status" value="1"/>
</dbReference>
<protein>
    <submittedName>
        <fullName evidence="7">C40 family peptidase</fullName>
    </submittedName>
</protein>
<keyword evidence="5" id="KW-1133">Transmembrane helix</keyword>
<dbReference type="RefSeq" id="WP_173730215.1">
    <property type="nucleotide sequence ID" value="NZ_JABTTE010000003.1"/>
</dbReference>
<dbReference type="AlphaFoldDB" id="A0A8J8GC82"/>
<evidence type="ECO:0000256" key="2">
    <source>
        <dbReference type="ARBA" id="ARBA00022670"/>
    </source>
</evidence>
<evidence type="ECO:0000313" key="8">
    <source>
        <dbReference type="Proteomes" id="UP000625804"/>
    </source>
</evidence>
<dbReference type="GO" id="GO:0008234">
    <property type="term" value="F:cysteine-type peptidase activity"/>
    <property type="evidence" value="ECO:0007669"/>
    <property type="project" value="UniProtKB-KW"/>
</dbReference>
<reference evidence="7" key="1">
    <citation type="submission" date="2020-06" db="EMBL/GenBank/DDBJ databases">
        <title>A novel thermopfilic bacterium from Erzurum, Turkey.</title>
        <authorList>
            <person name="Adiguzel A."/>
            <person name="Ay H."/>
            <person name="Baltaci M.O."/>
        </authorList>
    </citation>
    <scope>NUCLEOTIDE SEQUENCE</scope>
    <source>
        <strain evidence="7">P2</strain>
    </source>
</reference>
<comment type="similarity">
    <text evidence="1">Belongs to the peptidase C40 family.</text>
</comment>
<sequence>MSIKTPFVHRLVVNIAFVFWIALTITHSRAHATYTPDVDLHAIKNDLPVPYDTIISHALSLIGTPYMWGGSTPNGFDCSGFIKYVFAKTGVYTPRTISEIWNYSSDVPNPSIGDLVFFETYKPGPSHAGIYLGNGNFIHAGSSSGVKISNLNSKYWKSKYIGSKRINIISGQKSENSTIPIGSISVKKAPYRQ</sequence>
<comment type="caution">
    <text evidence="7">The sequence shown here is derived from an EMBL/GenBank/DDBJ whole genome shotgun (WGS) entry which is preliminary data.</text>
</comment>
<accession>A0A8J8GC82</accession>
<evidence type="ECO:0000313" key="7">
    <source>
        <dbReference type="EMBL" id="NSL51017.1"/>
    </source>
</evidence>
<keyword evidence="8" id="KW-1185">Reference proteome</keyword>
<organism evidence="7 8">
    <name type="scientific">Calidifontibacillus erzurumensis</name>
    <dbReference type="NCBI Taxonomy" id="2741433"/>
    <lineage>
        <taxon>Bacteria</taxon>
        <taxon>Bacillati</taxon>
        <taxon>Bacillota</taxon>
        <taxon>Bacilli</taxon>
        <taxon>Bacillales</taxon>
        <taxon>Bacillaceae</taxon>
        <taxon>Calidifontibacillus/Schinkia group</taxon>
        <taxon>Calidifontibacillus</taxon>
    </lineage>
</organism>
<evidence type="ECO:0000256" key="1">
    <source>
        <dbReference type="ARBA" id="ARBA00007074"/>
    </source>
</evidence>
<keyword evidence="4" id="KW-0788">Thiol protease</keyword>
<evidence type="ECO:0000259" key="6">
    <source>
        <dbReference type="PROSITE" id="PS51935"/>
    </source>
</evidence>
<feature type="transmembrane region" description="Helical" evidence="5">
    <location>
        <begin position="7"/>
        <end position="25"/>
    </location>
</feature>
<gene>
    <name evidence="7" type="ORF">HR057_04455</name>
</gene>
<dbReference type="PROSITE" id="PS51935">
    <property type="entry name" value="NLPC_P60"/>
    <property type="match status" value="1"/>
</dbReference>
<proteinExistence type="inferred from homology"/>